<sequence length="369" mass="38794">MSDSFDLLVVGGGLVGSAIAWGAARQGARVGLLDEGDTAFRASRGNFGLVWVQGKGANMPAYARWTLRSSELWPELAGDMAAKTGLDVALRQPGGLIFCLSEAELEQRAALIQRMHNESGDIGTRIIHRDELRAMVPAIGDRVVGAAYCPRDGHASPLYTLRALQQALVAAGGTYLPNHMVDRIDPTEGSFTVQAGANTLRSGKIVIAAGLGAARLAPMVGLDMPVTPLRGQILVTERMRPFLDYPGHTIRQTAEGSVMLGDSHEDVGFNAGTTAAAMHEIAARNLAALPCLADATVVRVWGALRVMTPDGFPVYDQSETHPGAFSAACHSGVTLAGAHALALAPAILAGALPQGFETFSSRRFHVQAA</sequence>
<dbReference type="SUPFAM" id="SSF54373">
    <property type="entry name" value="FAD-linked reductases, C-terminal domain"/>
    <property type="match status" value="1"/>
</dbReference>
<name>A0A5M6INY2_9PROT</name>
<dbReference type="InterPro" id="IPR036188">
    <property type="entry name" value="FAD/NAD-bd_sf"/>
</dbReference>
<proteinExistence type="predicted"/>
<accession>A0A5M6INY2</accession>
<dbReference type="PANTHER" id="PTHR13847">
    <property type="entry name" value="SARCOSINE DEHYDROGENASE-RELATED"/>
    <property type="match status" value="1"/>
</dbReference>
<dbReference type="Proteomes" id="UP000325255">
    <property type="component" value="Unassembled WGS sequence"/>
</dbReference>
<dbReference type="RefSeq" id="WP_150042936.1">
    <property type="nucleotide sequence ID" value="NZ_OW485601.1"/>
</dbReference>
<evidence type="ECO:0000259" key="2">
    <source>
        <dbReference type="Pfam" id="PF01266"/>
    </source>
</evidence>
<keyword evidence="4" id="KW-1185">Reference proteome</keyword>
<dbReference type="SUPFAM" id="SSF51905">
    <property type="entry name" value="FAD/NAD(P)-binding domain"/>
    <property type="match status" value="1"/>
</dbReference>
<dbReference type="OrthoDB" id="6949587at2"/>
<dbReference type="Gene3D" id="3.50.50.60">
    <property type="entry name" value="FAD/NAD(P)-binding domain"/>
    <property type="match status" value="1"/>
</dbReference>
<dbReference type="Gene3D" id="3.30.9.10">
    <property type="entry name" value="D-Amino Acid Oxidase, subunit A, domain 2"/>
    <property type="match status" value="1"/>
</dbReference>
<organism evidence="3 4">
    <name type="scientific">Rhodovastum atsumiense</name>
    <dbReference type="NCBI Taxonomy" id="504468"/>
    <lineage>
        <taxon>Bacteria</taxon>
        <taxon>Pseudomonadati</taxon>
        <taxon>Pseudomonadota</taxon>
        <taxon>Alphaproteobacteria</taxon>
        <taxon>Acetobacterales</taxon>
        <taxon>Acetobacteraceae</taxon>
        <taxon>Rhodovastum</taxon>
    </lineage>
</organism>
<evidence type="ECO:0000256" key="1">
    <source>
        <dbReference type="ARBA" id="ARBA00023002"/>
    </source>
</evidence>
<feature type="domain" description="FAD dependent oxidoreductase" evidence="2">
    <location>
        <begin position="6"/>
        <end position="344"/>
    </location>
</feature>
<dbReference type="GO" id="GO:0005737">
    <property type="term" value="C:cytoplasm"/>
    <property type="evidence" value="ECO:0007669"/>
    <property type="project" value="TreeGrafter"/>
</dbReference>
<dbReference type="GO" id="GO:0016491">
    <property type="term" value="F:oxidoreductase activity"/>
    <property type="evidence" value="ECO:0007669"/>
    <property type="project" value="UniProtKB-KW"/>
</dbReference>
<evidence type="ECO:0000313" key="4">
    <source>
        <dbReference type="Proteomes" id="UP000325255"/>
    </source>
</evidence>
<dbReference type="AlphaFoldDB" id="A0A5M6INY2"/>
<evidence type="ECO:0000313" key="3">
    <source>
        <dbReference type="EMBL" id="KAA5609974.1"/>
    </source>
</evidence>
<dbReference type="PANTHER" id="PTHR13847:SF287">
    <property type="entry name" value="FAD-DEPENDENT OXIDOREDUCTASE DOMAIN-CONTAINING PROTEIN 1"/>
    <property type="match status" value="1"/>
</dbReference>
<dbReference type="EMBL" id="VWPK01000040">
    <property type="protein sequence ID" value="KAA5609974.1"/>
    <property type="molecule type" value="Genomic_DNA"/>
</dbReference>
<dbReference type="Pfam" id="PF01266">
    <property type="entry name" value="DAO"/>
    <property type="match status" value="1"/>
</dbReference>
<protein>
    <submittedName>
        <fullName evidence="3">FAD-binding oxidoreductase</fullName>
    </submittedName>
</protein>
<keyword evidence="1" id="KW-0560">Oxidoreductase</keyword>
<reference evidence="3 4" key="1">
    <citation type="submission" date="2019-09" db="EMBL/GenBank/DDBJ databases">
        <title>Genome sequence of Rhodovastum atsumiense, a diverse member of the Acetobacteraceae family of non-sulfur purple photosynthetic bacteria.</title>
        <authorList>
            <person name="Meyer T."/>
            <person name="Kyndt J."/>
        </authorList>
    </citation>
    <scope>NUCLEOTIDE SEQUENCE [LARGE SCALE GENOMIC DNA]</scope>
    <source>
        <strain evidence="3 4">DSM 21279</strain>
    </source>
</reference>
<comment type="caution">
    <text evidence="3">The sequence shown here is derived from an EMBL/GenBank/DDBJ whole genome shotgun (WGS) entry which is preliminary data.</text>
</comment>
<gene>
    <name evidence="3" type="ORF">F1189_21495</name>
</gene>
<dbReference type="InterPro" id="IPR006076">
    <property type="entry name" value="FAD-dep_OxRdtase"/>
</dbReference>